<dbReference type="PANTHER" id="PTHR11102:SF160">
    <property type="entry name" value="ERAD-ASSOCIATED E3 UBIQUITIN-PROTEIN LIGASE COMPONENT HRD3"/>
    <property type="match status" value="1"/>
</dbReference>
<name>A0A399RKP2_9PROT</name>
<keyword evidence="2" id="KW-0732">Signal</keyword>
<reference evidence="3 4" key="1">
    <citation type="submission" date="2018-08" db="EMBL/GenBank/DDBJ databases">
        <title>Henriciella mobilis sp. nov., isolated from seawater.</title>
        <authorList>
            <person name="Cheng H."/>
            <person name="Wu Y.-H."/>
            <person name="Xu X.-W."/>
            <person name="Guo L.-L."/>
        </authorList>
    </citation>
    <scope>NUCLEOTIDE SEQUENCE [LARGE SCALE GENOMIC DNA]</scope>
    <source>
        <strain evidence="3 4">CCUG67844</strain>
    </source>
</reference>
<dbReference type="RefSeq" id="WP_119452593.1">
    <property type="nucleotide sequence ID" value="NZ_QWGA01000003.1"/>
</dbReference>
<evidence type="ECO:0000313" key="3">
    <source>
        <dbReference type="EMBL" id="RIJ31093.1"/>
    </source>
</evidence>
<dbReference type="Gene3D" id="1.25.40.10">
    <property type="entry name" value="Tetratricopeptide repeat domain"/>
    <property type="match status" value="2"/>
</dbReference>
<dbReference type="EMBL" id="QWGA01000003">
    <property type="protein sequence ID" value="RIJ31093.1"/>
    <property type="molecule type" value="Genomic_DNA"/>
</dbReference>
<feature type="chain" id="PRO_5017367832" evidence="2">
    <location>
        <begin position="24"/>
        <end position="441"/>
    </location>
</feature>
<evidence type="ECO:0000256" key="2">
    <source>
        <dbReference type="SAM" id="SignalP"/>
    </source>
</evidence>
<proteinExistence type="predicted"/>
<sequence>MGTRKHIAGLLGLALLLAGPAFAGPPELDAAIDAYLEKDYSEIALIRRYADAGEADALAIIGQAYLYGMGYARDQDLGVTYLTRAAEAGDWPAAVQLSRIYAYGDAGQAKDAAKSAEFAVLAAKLGDPAGPRRLSQMPRELVIAAGGGAYLSPAPADTSPAPAEAPVPEPAAPSSESTILTRARSGSPDAARLLARFCLRQNQCPSTRTEAHDLLVAAARKDPSAATTLGAIYRDGVWGGTPQMVAAAQWIGYAFEMGLESAQYMLEDLPRDAVREAGKEHILIQLEARDRVAAAAASSQSTDAAPAPGRLAASLADAIFDRAPTPDPVTLASGQRFAILADTPLSPNGDAAASCLLVIEKELDTGRSELAETALLQVAANAYRSLVNDPTRNGGLDRDAVTMAVISHEFALRQRPSSAPTALDCRRNYVPLLASASGDKP</sequence>
<dbReference type="PANTHER" id="PTHR11102">
    <property type="entry name" value="SEL-1-LIKE PROTEIN"/>
    <property type="match status" value="1"/>
</dbReference>
<dbReference type="SMART" id="SM00671">
    <property type="entry name" value="SEL1"/>
    <property type="match status" value="3"/>
</dbReference>
<feature type="region of interest" description="Disordered" evidence="1">
    <location>
        <begin position="153"/>
        <end position="179"/>
    </location>
</feature>
<accession>A0A399RKP2</accession>
<feature type="compositionally biased region" description="Low complexity" evidence="1">
    <location>
        <begin position="153"/>
        <end position="162"/>
    </location>
</feature>
<dbReference type="OrthoDB" id="8235393at2"/>
<dbReference type="SUPFAM" id="SSF81901">
    <property type="entry name" value="HCP-like"/>
    <property type="match status" value="1"/>
</dbReference>
<protein>
    <submittedName>
        <fullName evidence="3">Sel1 repeat family protein</fullName>
    </submittedName>
</protein>
<feature type="signal peptide" evidence="2">
    <location>
        <begin position="1"/>
        <end position="23"/>
    </location>
</feature>
<keyword evidence="4" id="KW-1185">Reference proteome</keyword>
<evidence type="ECO:0000313" key="4">
    <source>
        <dbReference type="Proteomes" id="UP000265845"/>
    </source>
</evidence>
<dbReference type="InterPro" id="IPR006597">
    <property type="entry name" value="Sel1-like"/>
</dbReference>
<organism evidence="3 4">
    <name type="scientific">Henriciella algicola</name>
    <dbReference type="NCBI Taxonomy" id="1608422"/>
    <lineage>
        <taxon>Bacteria</taxon>
        <taxon>Pseudomonadati</taxon>
        <taxon>Pseudomonadota</taxon>
        <taxon>Alphaproteobacteria</taxon>
        <taxon>Hyphomonadales</taxon>
        <taxon>Hyphomonadaceae</taxon>
        <taxon>Henriciella</taxon>
    </lineage>
</organism>
<dbReference type="InterPro" id="IPR050767">
    <property type="entry name" value="Sel1_AlgK"/>
</dbReference>
<dbReference type="AlphaFoldDB" id="A0A399RKP2"/>
<gene>
    <name evidence="3" type="ORF">D1222_02165</name>
</gene>
<dbReference type="Proteomes" id="UP000265845">
    <property type="component" value="Unassembled WGS sequence"/>
</dbReference>
<comment type="caution">
    <text evidence="3">The sequence shown here is derived from an EMBL/GenBank/DDBJ whole genome shotgun (WGS) entry which is preliminary data.</text>
</comment>
<dbReference type="InterPro" id="IPR011990">
    <property type="entry name" value="TPR-like_helical_dom_sf"/>
</dbReference>
<evidence type="ECO:0000256" key="1">
    <source>
        <dbReference type="SAM" id="MobiDB-lite"/>
    </source>
</evidence>